<evidence type="ECO:0000256" key="5">
    <source>
        <dbReference type="SAM" id="Phobius"/>
    </source>
</evidence>
<keyword evidence="3" id="KW-0479">Metal-binding</keyword>
<keyword evidence="5" id="KW-0812">Transmembrane</keyword>
<name>A0AAN9USE7_9PEZI</name>
<dbReference type="GO" id="GO:0004497">
    <property type="term" value="F:monooxygenase activity"/>
    <property type="evidence" value="ECO:0007669"/>
    <property type="project" value="InterPro"/>
</dbReference>
<accession>A0AAN9USE7</accession>
<keyword evidence="2" id="KW-0349">Heme</keyword>
<evidence type="ECO:0000313" key="6">
    <source>
        <dbReference type="EMBL" id="KAK7753073.1"/>
    </source>
</evidence>
<evidence type="ECO:0008006" key="8">
    <source>
        <dbReference type="Google" id="ProtNLM"/>
    </source>
</evidence>
<dbReference type="PANTHER" id="PTHR24305">
    <property type="entry name" value="CYTOCHROME P450"/>
    <property type="match status" value="1"/>
</dbReference>
<keyword evidence="4" id="KW-0408">Iron</keyword>
<organism evidence="6 7">
    <name type="scientific">Diatrype stigma</name>
    <dbReference type="NCBI Taxonomy" id="117547"/>
    <lineage>
        <taxon>Eukaryota</taxon>
        <taxon>Fungi</taxon>
        <taxon>Dikarya</taxon>
        <taxon>Ascomycota</taxon>
        <taxon>Pezizomycotina</taxon>
        <taxon>Sordariomycetes</taxon>
        <taxon>Xylariomycetidae</taxon>
        <taxon>Xylariales</taxon>
        <taxon>Diatrypaceae</taxon>
        <taxon>Diatrype</taxon>
    </lineage>
</organism>
<sequence>MLKGSPRLLLLLSVVYICYLGIYRLFLHPLRKVPGPWYAAVSYWYEFYHDVIRDGHYVKEYPRLHEKYGPIVRVSPDRVHVDDANYFRE</sequence>
<comment type="similarity">
    <text evidence="1">Belongs to the cytochrome P450 family.</text>
</comment>
<keyword evidence="5" id="KW-1133">Transmembrane helix</keyword>
<evidence type="ECO:0000256" key="4">
    <source>
        <dbReference type="ARBA" id="ARBA00023004"/>
    </source>
</evidence>
<dbReference type="InterPro" id="IPR036396">
    <property type="entry name" value="Cyt_P450_sf"/>
</dbReference>
<comment type="caution">
    <text evidence="6">The sequence shown here is derived from an EMBL/GenBank/DDBJ whole genome shotgun (WGS) entry which is preliminary data.</text>
</comment>
<dbReference type="GO" id="GO:0016705">
    <property type="term" value="F:oxidoreductase activity, acting on paired donors, with incorporation or reduction of molecular oxygen"/>
    <property type="evidence" value="ECO:0007669"/>
    <property type="project" value="InterPro"/>
</dbReference>
<protein>
    <recommendedName>
        <fullName evidence="8">Cytochrome P450</fullName>
    </recommendedName>
</protein>
<feature type="transmembrane region" description="Helical" evidence="5">
    <location>
        <begin position="6"/>
        <end position="26"/>
    </location>
</feature>
<proteinExistence type="inferred from homology"/>
<evidence type="ECO:0000256" key="1">
    <source>
        <dbReference type="ARBA" id="ARBA00010617"/>
    </source>
</evidence>
<dbReference type="Gene3D" id="1.10.630.10">
    <property type="entry name" value="Cytochrome P450"/>
    <property type="match status" value="1"/>
</dbReference>
<gene>
    <name evidence="6" type="ORF">SLS62_005023</name>
</gene>
<keyword evidence="5" id="KW-0472">Membrane</keyword>
<evidence type="ECO:0000313" key="7">
    <source>
        <dbReference type="Proteomes" id="UP001320420"/>
    </source>
</evidence>
<evidence type="ECO:0000256" key="3">
    <source>
        <dbReference type="ARBA" id="ARBA00022723"/>
    </source>
</evidence>
<dbReference type="EMBL" id="JAKJXP020000032">
    <property type="protein sequence ID" value="KAK7753073.1"/>
    <property type="molecule type" value="Genomic_DNA"/>
</dbReference>
<dbReference type="AlphaFoldDB" id="A0AAN9USE7"/>
<dbReference type="GO" id="GO:0020037">
    <property type="term" value="F:heme binding"/>
    <property type="evidence" value="ECO:0007669"/>
    <property type="project" value="InterPro"/>
</dbReference>
<dbReference type="InterPro" id="IPR050121">
    <property type="entry name" value="Cytochrome_P450_monoxygenase"/>
</dbReference>
<dbReference type="PANTHER" id="PTHR24305:SF166">
    <property type="entry name" value="CYTOCHROME P450 12A4, MITOCHONDRIAL-RELATED"/>
    <property type="match status" value="1"/>
</dbReference>
<evidence type="ECO:0000256" key="2">
    <source>
        <dbReference type="ARBA" id="ARBA00022617"/>
    </source>
</evidence>
<dbReference type="SUPFAM" id="SSF48264">
    <property type="entry name" value="Cytochrome P450"/>
    <property type="match status" value="1"/>
</dbReference>
<dbReference type="Proteomes" id="UP001320420">
    <property type="component" value="Unassembled WGS sequence"/>
</dbReference>
<reference evidence="6 7" key="1">
    <citation type="submission" date="2024-02" db="EMBL/GenBank/DDBJ databases">
        <title>De novo assembly and annotation of 12 fungi associated with fruit tree decline syndrome in Ontario, Canada.</title>
        <authorList>
            <person name="Sulman M."/>
            <person name="Ellouze W."/>
            <person name="Ilyukhin E."/>
        </authorList>
    </citation>
    <scope>NUCLEOTIDE SEQUENCE [LARGE SCALE GENOMIC DNA]</scope>
    <source>
        <strain evidence="6 7">M11/M66-122</strain>
    </source>
</reference>
<dbReference type="GO" id="GO:0005506">
    <property type="term" value="F:iron ion binding"/>
    <property type="evidence" value="ECO:0007669"/>
    <property type="project" value="InterPro"/>
</dbReference>
<keyword evidence="7" id="KW-1185">Reference proteome</keyword>